<feature type="transmembrane region" description="Helical" evidence="6">
    <location>
        <begin position="21"/>
        <end position="40"/>
    </location>
</feature>
<dbReference type="EMBL" id="MPDK01000004">
    <property type="protein sequence ID" value="PWI58389.1"/>
    <property type="molecule type" value="Genomic_DNA"/>
</dbReference>
<protein>
    <recommendedName>
        <fullName evidence="7">Major facilitator superfamily (MFS) profile domain-containing protein</fullName>
    </recommendedName>
</protein>
<evidence type="ECO:0000256" key="6">
    <source>
        <dbReference type="SAM" id="Phobius"/>
    </source>
</evidence>
<feature type="transmembrane region" description="Helical" evidence="6">
    <location>
        <begin position="311"/>
        <end position="329"/>
    </location>
</feature>
<evidence type="ECO:0000259" key="7">
    <source>
        <dbReference type="PROSITE" id="PS50850"/>
    </source>
</evidence>
<name>A0A2U3DAT6_SULT2</name>
<feature type="transmembrane region" description="Helical" evidence="6">
    <location>
        <begin position="176"/>
        <end position="196"/>
    </location>
</feature>
<dbReference type="AlphaFoldDB" id="A0A2U3DAT6"/>
<dbReference type="Gene3D" id="1.20.1250.20">
    <property type="entry name" value="MFS general substrate transporter like domains"/>
    <property type="match status" value="1"/>
</dbReference>
<dbReference type="CDD" id="cd17324">
    <property type="entry name" value="MFS_NepI_like"/>
    <property type="match status" value="1"/>
</dbReference>
<dbReference type="Proteomes" id="UP000245380">
    <property type="component" value="Unassembled WGS sequence"/>
</dbReference>
<feature type="transmembrane region" description="Helical" evidence="6">
    <location>
        <begin position="229"/>
        <end position="249"/>
    </location>
</feature>
<dbReference type="GO" id="GO:0022857">
    <property type="term" value="F:transmembrane transporter activity"/>
    <property type="evidence" value="ECO:0007669"/>
    <property type="project" value="InterPro"/>
</dbReference>
<keyword evidence="2" id="KW-0813">Transport</keyword>
<evidence type="ECO:0000256" key="4">
    <source>
        <dbReference type="ARBA" id="ARBA00022989"/>
    </source>
</evidence>
<feature type="domain" description="Major facilitator superfamily (MFS) profile" evidence="7">
    <location>
        <begin position="23"/>
        <end position="398"/>
    </location>
</feature>
<organism evidence="8 9">
    <name type="scientific">Sulfoacidibacillus thermotolerans</name>
    <name type="common">Acidibacillus sulfuroxidans</name>
    <dbReference type="NCBI Taxonomy" id="1765684"/>
    <lineage>
        <taxon>Bacteria</taxon>
        <taxon>Bacillati</taxon>
        <taxon>Bacillota</taxon>
        <taxon>Bacilli</taxon>
        <taxon>Bacillales</taxon>
        <taxon>Alicyclobacillaceae</taxon>
        <taxon>Sulfoacidibacillus</taxon>
    </lineage>
</organism>
<comment type="caution">
    <text evidence="8">The sequence shown here is derived from an EMBL/GenBank/DDBJ whole genome shotgun (WGS) entry which is preliminary data.</text>
</comment>
<evidence type="ECO:0000256" key="5">
    <source>
        <dbReference type="ARBA" id="ARBA00023136"/>
    </source>
</evidence>
<gene>
    <name evidence="8" type="ORF">BM613_04025</name>
</gene>
<dbReference type="SUPFAM" id="SSF103473">
    <property type="entry name" value="MFS general substrate transporter"/>
    <property type="match status" value="1"/>
</dbReference>
<dbReference type="InterPro" id="IPR011701">
    <property type="entry name" value="MFS"/>
</dbReference>
<feature type="transmembrane region" description="Helical" evidence="6">
    <location>
        <begin position="287"/>
        <end position="305"/>
    </location>
</feature>
<dbReference type="InterPro" id="IPR020846">
    <property type="entry name" value="MFS_dom"/>
</dbReference>
<accession>A0A2U3DAT6</accession>
<feature type="transmembrane region" description="Helical" evidence="6">
    <location>
        <begin position="60"/>
        <end position="77"/>
    </location>
</feature>
<feature type="transmembrane region" description="Helical" evidence="6">
    <location>
        <begin position="89"/>
        <end position="109"/>
    </location>
</feature>
<evidence type="ECO:0000313" key="8">
    <source>
        <dbReference type="EMBL" id="PWI58389.1"/>
    </source>
</evidence>
<dbReference type="Pfam" id="PF07690">
    <property type="entry name" value="MFS_1"/>
    <property type="match status" value="1"/>
</dbReference>
<dbReference type="PANTHER" id="PTHR42910:SF1">
    <property type="entry name" value="MAJOR FACILITATOR SUPERFAMILY (MFS) PROFILE DOMAIN-CONTAINING PROTEIN"/>
    <property type="match status" value="1"/>
</dbReference>
<keyword evidence="3 6" id="KW-0812">Transmembrane</keyword>
<dbReference type="RefSeq" id="WP_181362877.1">
    <property type="nucleotide sequence ID" value="NZ_MPDK01000004.1"/>
</dbReference>
<keyword evidence="4 6" id="KW-1133">Transmembrane helix</keyword>
<evidence type="ECO:0000313" key="9">
    <source>
        <dbReference type="Proteomes" id="UP000245380"/>
    </source>
</evidence>
<keyword evidence="9" id="KW-1185">Reference proteome</keyword>
<dbReference type="GO" id="GO:0005886">
    <property type="term" value="C:plasma membrane"/>
    <property type="evidence" value="ECO:0007669"/>
    <property type="project" value="UniProtKB-SubCell"/>
</dbReference>
<dbReference type="InterPro" id="IPR036259">
    <property type="entry name" value="MFS_trans_sf"/>
</dbReference>
<reference evidence="8 9" key="1">
    <citation type="submission" date="2016-11" db="EMBL/GenBank/DDBJ databases">
        <title>Comparative genomics of Acidibacillus ferroxidans species.</title>
        <authorList>
            <person name="Oliveira G."/>
            <person name="Nunes G."/>
            <person name="Oliveira R."/>
            <person name="Araujo F."/>
            <person name="Salim A."/>
            <person name="Scholte L."/>
            <person name="Morais D."/>
            <person name="Nancucheo I."/>
            <person name="Johnson D.B."/>
            <person name="Grail B."/>
            <person name="Bittencourt J."/>
            <person name="Valadares R."/>
        </authorList>
    </citation>
    <scope>NUCLEOTIDE SEQUENCE [LARGE SCALE GENOMIC DNA]</scope>
    <source>
        <strain evidence="8 9">Y002</strain>
    </source>
</reference>
<proteinExistence type="predicted"/>
<sequence>MTTKLTADAKPRNQQKPRLTRWLTLLLALGAAISVANIYYCQPLLALMGQTFHETSTQMGFVATVTQFGYAAGLLFLTPLGDIWSKRSLIVILSFTTAITLFALSQAQTITWLEVASFLTGMWTIVPQVIIPLAVDLADEKTRGQVVGTVMGGLLLGILAARTFSGAIGQWFGWRTVYLIATGLMIALGVIMYFALPQLTATAKLTYGKLMRSIAQLFLQQPILRQSSMIGGSLFGAFSVLWTVLAFRLSQSPYHYGSAIVGLFGLVGIGGALIAPIAGRIADRRGPSFMIGVGIFITFASYVMMLLGDGVLLLLIFGVLLLDFGVQASQISNQARIYALVPEARSRVNSIYMVSYFLGGTLGSFLAAISYGLWQWTGACLTALMLVSFAGTIHLVKR</sequence>
<dbReference type="PROSITE" id="PS50850">
    <property type="entry name" value="MFS"/>
    <property type="match status" value="1"/>
</dbReference>
<feature type="transmembrane region" description="Helical" evidence="6">
    <location>
        <begin position="115"/>
        <end position="134"/>
    </location>
</feature>
<keyword evidence="5 6" id="KW-0472">Membrane</keyword>
<dbReference type="PANTHER" id="PTHR42910">
    <property type="entry name" value="TRANSPORTER SCO4007-RELATED"/>
    <property type="match status" value="1"/>
</dbReference>
<feature type="transmembrane region" description="Helical" evidence="6">
    <location>
        <begin position="146"/>
        <end position="164"/>
    </location>
</feature>
<evidence type="ECO:0000256" key="3">
    <source>
        <dbReference type="ARBA" id="ARBA00022692"/>
    </source>
</evidence>
<feature type="transmembrane region" description="Helical" evidence="6">
    <location>
        <begin position="255"/>
        <end position="275"/>
    </location>
</feature>
<comment type="subcellular location">
    <subcellularLocation>
        <location evidence="1">Cell membrane</location>
        <topology evidence="1">Multi-pass membrane protein</topology>
    </subcellularLocation>
</comment>
<feature type="transmembrane region" description="Helical" evidence="6">
    <location>
        <begin position="376"/>
        <end position="396"/>
    </location>
</feature>
<evidence type="ECO:0000256" key="1">
    <source>
        <dbReference type="ARBA" id="ARBA00004651"/>
    </source>
</evidence>
<feature type="transmembrane region" description="Helical" evidence="6">
    <location>
        <begin position="350"/>
        <end position="370"/>
    </location>
</feature>
<evidence type="ECO:0000256" key="2">
    <source>
        <dbReference type="ARBA" id="ARBA00022448"/>
    </source>
</evidence>